<dbReference type="EMBL" id="JACHGW010000001">
    <property type="protein sequence ID" value="MBB6049589.1"/>
    <property type="molecule type" value="Genomic_DNA"/>
</dbReference>
<dbReference type="SUPFAM" id="SSF69118">
    <property type="entry name" value="AhpD-like"/>
    <property type="match status" value="1"/>
</dbReference>
<gene>
    <name evidence="1" type="ORF">HNQ39_001351</name>
</gene>
<dbReference type="RefSeq" id="WP_184193187.1">
    <property type="nucleotide sequence ID" value="NZ_JACHGW010000001.1"/>
</dbReference>
<name>A0A7W9SPE4_ARMRO</name>
<dbReference type="AlphaFoldDB" id="A0A7W9SPE4"/>
<dbReference type="PANTHER" id="PTHR35446:SF2">
    <property type="entry name" value="CARBOXYMUCONOLACTONE DECARBOXYLASE-LIKE DOMAIN-CONTAINING PROTEIN"/>
    <property type="match status" value="1"/>
</dbReference>
<keyword evidence="2" id="KW-1185">Reference proteome</keyword>
<reference evidence="1 2" key="1">
    <citation type="submission" date="2020-08" db="EMBL/GenBank/DDBJ databases">
        <title>Genomic Encyclopedia of Type Strains, Phase IV (KMG-IV): sequencing the most valuable type-strain genomes for metagenomic binning, comparative biology and taxonomic classification.</title>
        <authorList>
            <person name="Goeker M."/>
        </authorList>
    </citation>
    <scope>NUCLEOTIDE SEQUENCE [LARGE SCALE GENOMIC DNA]</scope>
    <source>
        <strain evidence="1 2">DSM 23562</strain>
    </source>
</reference>
<keyword evidence="1" id="KW-0560">Oxidoreductase</keyword>
<dbReference type="Proteomes" id="UP000520814">
    <property type="component" value="Unassembled WGS sequence"/>
</dbReference>
<dbReference type="Gene3D" id="1.20.1290.10">
    <property type="entry name" value="AhpD-like"/>
    <property type="match status" value="1"/>
</dbReference>
<evidence type="ECO:0000313" key="1">
    <source>
        <dbReference type="EMBL" id="MBB6049589.1"/>
    </source>
</evidence>
<dbReference type="PANTHER" id="PTHR35446">
    <property type="entry name" value="SI:CH211-175M2.5"/>
    <property type="match status" value="1"/>
</dbReference>
<protein>
    <submittedName>
        <fullName evidence="1">Alkylhydroperoxidase family enzyme</fullName>
    </submittedName>
</protein>
<organism evidence="1 2">
    <name type="scientific">Armatimonas rosea</name>
    <dbReference type="NCBI Taxonomy" id="685828"/>
    <lineage>
        <taxon>Bacteria</taxon>
        <taxon>Bacillati</taxon>
        <taxon>Armatimonadota</taxon>
        <taxon>Armatimonadia</taxon>
        <taxon>Armatimonadales</taxon>
        <taxon>Armatimonadaceae</taxon>
        <taxon>Armatimonas</taxon>
    </lineage>
</organism>
<proteinExistence type="predicted"/>
<comment type="caution">
    <text evidence="1">The sequence shown here is derived from an EMBL/GenBank/DDBJ whole genome shotgun (WGS) entry which is preliminary data.</text>
</comment>
<keyword evidence="1" id="KW-0575">Peroxidase</keyword>
<dbReference type="InterPro" id="IPR029032">
    <property type="entry name" value="AhpD-like"/>
</dbReference>
<sequence>MSSHGGFLRSQGQELSDVDAVGMAEPEKAKGLAPKERELLKFVKRLTLEPAKVSDPDVEALRKAGWNDDQIFEAAFDTALFAFFNRMADAFGLGYDPRGWVPPTK</sequence>
<evidence type="ECO:0000313" key="2">
    <source>
        <dbReference type="Proteomes" id="UP000520814"/>
    </source>
</evidence>
<dbReference type="GO" id="GO:0004601">
    <property type="term" value="F:peroxidase activity"/>
    <property type="evidence" value="ECO:0007669"/>
    <property type="project" value="UniProtKB-KW"/>
</dbReference>
<accession>A0A7W9SPE4</accession>